<name>A0A1H3KDF4_9ACTN</name>
<dbReference type="Pfam" id="PF07366">
    <property type="entry name" value="SnoaL"/>
    <property type="match status" value="1"/>
</dbReference>
<dbReference type="Gene3D" id="3.10.450.50">
    <property type="match status" value="1"/>
</dbReference>
<dbReference type="AlphaFoldDB" id="A0A1H3KDF4"/>
<gene>
    <name evidence="1" type="ORF">SAMN05660209_03039</name>
</gene>
<evidence type="ECO:0000313" key="1">
    <source>
        <dbReference type="EMBL" id="SDY50181.1"/>
    </source>
</evidence>
<organism evidence="1 2">
    <name type="scientific">Geodermatophilus africanus</name>
    <dbReference type="NCBI Taxonomy" id="1137993"/>
    <lineage>
        <taxon>Bacteria</taxon>
        <taxon>Bacillati</taxon>
        <taxon>Actinomycetota</taxon>
        <taxon>Actinomycetes</taxon>
        <taxon>Geodermatophilales</taxon>
        <taxon>Geodermatophilaceae</taxon>
        <taxon>Geodermatophilus</taxon>
    </lineage>
</organism>
<dbReference type="PANTHER" id="PTHR38436">
    <property type="entry name" value="POLYKETIDE CYCLASE SNOAL-LIKE DOMAIN"/>
    <property type="match status" value="1"/>
</dbReference>
<reference evidence="2" key="1">
    <citation type="submission" date="2016-10" db="EMBL/GenBank/DDBJ databases">
        <authorList>
            <person name="Varghese N."/>
            <person name="Submissions S."/>
        </authorList>
    </citation>
    <scope>NUCLEOTIDE SEQUENCE [LARGE SCALE GENOMIC DNA]</scope>
    <source>
        <strain evidence="2">DSM 45422</strain>
    </source>
</reference>
<dbReference type="STRING" id="1137993.SAMN05660209_03039"/>
<dbReference type="GO" id="GO:0030638">
    <property type="term" value="P:polyketide metabolic process"/>
    <property type="evidence" value="ECO:0007669"/>
    <property type="project" value="InterPro"/>
</dbReference>
<evidence type="ECO:0000313" key="2">
    <source>
        <dbReference type="Proteomes" id="UP000198921"/>
    </source>
</evidence>
<dbReference type="EMBL" id="FNOT01000007">
    <property type="protein sequence ID" value="SDY50181.1"/>
    <property type="molecule type" value="Genomic_DNA"/>
</dbReference>
<dbReference type="RefSeq" id="WP_091157925.1">
    <property type="nucleotide sequence ID" value="NZ_FNOT01000007.1"/>
</dbReference>
<dbReference type="Proteomes" id="UP000198921">
    <property type="component" value="Unassembled WGS sequence"/>
</dbReference>
<dbReference type="InterPro" id="IPR009959">
    <property type="entry name" value="Cyclase_SnoaL-like"/>
</dbReference>
<protein>
    <submittedName>
        <fullName evidence="1">Predicted ester cyclase</fullName>
    </submittedName>
</protein>
<dbReference type="OrthoDB" id="3624661at2"/>
<accession>A0A1H3KDF4</accession>
<dbReference type="InterPro" id="IPR032710">
    <property type="entry name" value="NTF2-like_dom_sf"/>
</dbReference>
<dbReference type="SUPFAM" id="SSF54427">
    <property type="entry name" value="NTF2-like"/>
    <property type="match status" value="1"/>
</dbReference>
<sequence>MDGRGAREIVEEMLRRQQAGDDTFLDEFVAVDMVNHAAGPQGRDGLARILRTLDHDLGPVTLEQHHLIGNGDIVAQHLTLRGTHRESTMPLLADVPPSGRPIAWTFIHIWRVADGLIVEHWACRDDMGLLEQVRG</sequence>
<keyword evidence="2" id="KW-1185">Reference proteome</keyword>
<dbReference type="PANTHER" id="PTHR38436:SF1">
    <property type="entry name" value="ESTER CYCLASE"/>
    <property type="match status" value="1"/>
</dbReference>
<proteinExistence type="predicted"/>